<reference evidence="1 2" key="1">
    <citation type="journal article" date="2018" name="Mol. Biol. Evol.">
        <title>Broad Genomic Sampling Reveals a Smut Pathogenic Ancestry of the Fungal Clade Ustilaginomycotina.</title>
        <authorList>
            <person name="Kijpornyongpan T."/>
            <person name="Mondo S.J."/>
            <person name="Barry K."/>
            <person name="Sandor L."/>
            <person name="Lee J."/>
            <person name="Lipzen A."/>
            <person name="Pangilinan J."/>
            <person name="LaButti K."/>
            <person name="Hainaut M."/>
            <person name="Henrissat B."/>
            <person name="Grigoriev I.V."/>
            <person name="Spatafora J.W."/>
            <person name="Aime M.C."/>
        </authorList>
    </citation>
    <scope>NUCLEOTIDE SEQUENCE [LARGE SCALE GENOMIC DNA]</scope>
    <source>
        <strain evidence="1 2">SA 807</strain>
    </source>
</reference>
<keyword evidence="2" id="KW-1185">Reference proteome</keyword>
<evidence type="ECO:0000313" key="2">
    <source>
        <dbReference type="Proteomes" id="UP000245626"/>
    </source>
</evidence>
<proteinExistence type="predicted"/>
<dbReference type="Proteomes" id="UP000245626">
    <property type="component" value="Unassembled WGS sequence"/>
</dbReference>
<dbReference type="EMBL" id="KZ819741">
    <property type="protein sequence ID" value="PWN53111.1"/>
    <property type="molecule type" value="Genomic_DNA"/>
</dbReference>
<name>A0ACD0P4W3_9BASI</name>
<gene>
    <name evidence="1" type="ORF">IE53DRAFT_213472</name>
</gene>
<protein>
    <submittedName>
        <fullName evidence="1">Uncharacterized protein</fullName>
    </submittedName>
</protein>
<sequence>MKLLIRQFSPSLQFLTNTEVWSSSFLLLLSLPLRLVAFLFALYYKEAVLVSIFSTTLRLTHSALGLCHHSALLFLVRY</sequence>
<accession>A0ACD0P4W3</accession>
<organism evidence="1 2">
    <name type="scientific">Violaceomyces palustris</name>
    <dbReference type="NCBI Taxonomy" id="1673888"/>
    <lineage>
        <taxon>Eukaryota</taxon>
        <taxon>Fungi</taxon>
        <taxon>Dikarya</taxon>
        <taxon>Basidiomycota</taxon>
        <taxon>Ustilaginomycotina</taxon>
        <taxon>Ustilaginomycetes</taxon>
        <taxon>Violaceomycetales</taxon>
        <taxon>Violaceomycetaceae</taxon>
        <taxon>Violaceomyces</taxon>
    </lineage>
</organism>
<evidence type="ECO:0000313" key="1">
    <source>
        <dbReference type="EMBL" id="PWN53111.1"/>
    </source>
</evidence>